<reference evidence="4 5" key="1">
    <citation type="journal article" date="2014" name="Genome Biol. Evol.">
        <title>The secreted proteins of Achlya hypogyna and Thraustotheca clavata identify the ancestral oomycete secretome and reveal gene acquisitions by horizontal gene transfer.</title>
        <authorList>
            <person name="Misner I."/>
            <person name="Blouin N."/>
            <person name="Leonard G."/>
            <person name="Richards T.A."/>
            <person name="Lane C.E."/>
        </authorList>
    </citation>
    <scope>NUCLEOTIDE SEQUENCE [LARGE SCALE GENOMIC DNA]</scope>
    <source>
        <strain evidence="4 5">ATCC 48635</strain>
    </source>
</reference>
<feature type="domain" description="E2F/DP family winged-helix DNA-binding" evidence="3">
    <location>
        <begin position="56"/>
        <end position="126"/>
    </location>
</feature>
<keyword evidence="5" id="KW-1185">Reference proteome</keyword>
<comment type="similarity">
    <text evidence="1">Belongs to the E2F/DP family.</text>
</comment>
<dbReference type="GO" id="GO:0003677">
    <property type="term" value="F:DNA binding"/>
    <property type="evidence" value="ECO:0007669"/>
    <property type="project" value="UniProtKB-KW"/>
</dbReference>
<comment type="caution">
    <text evidence="4">The sequence shown here is derived from an EMBL/GenBank/DDBJ whole genome shotgun (WGS) entry which is preliminary data.</text>
</comment>
<evidence type="ECO:0000256" key="2">
    <source>
        <dbReference type="SAM" id="MobiDB-lite"/>
    </source>
</evidence>
<dbReference type="STRING" id="1202772.A0A1V9Z5S0"/>
<dbReference type="SUPFAM" id="SSF46785">
    <property type="entry name" value="Winged helix' DNA-binding domain"/>
    <property type="match status" value="1"/>
</dbReference>
<dbReference type="OrthoDB" id="72081at2759"/>
<accession>A0A1V9Z5S0</accession>
<comment type="subcellular location">
    <subcellularLocation>
        <location evidence="1">Nucleus</location>
    </subcellularLocation>
</comment>
<dbReference type="Proteomes" id="UP000243579">
    <property type="component" value="Unassembled WGS sequence"/>
</dbReference>
<keyword evidence="1" id="KW-0804">Transcription</keyword>
<dbReference type="InterPro" id="IPR003316">
    <property type="entry name" value="E2F_WHTH_DNA-bd_dom"/>
</dbReference>
<organism evidence="4 5">
    <name type="scientific">Achlya hypogyna</name>
    <name type="common">Oomycete</name>
    <name type="synonym">Protoachlya hypogyna</name>
    <dbReference type="NCBI Taxonomy" id="1202772"/>
    <lineage>
        <taxon>Eukaryota</taxon>
        <taxon>Sar</taxon>
        <taxon>Stramenopiles</taxon>
        <taxon>Oomycota</taxon>
        <taxon>Saprolegniomycetes</taxon>
        <taxon>Saprolegniales</taxon>
        <taxon>Achlyaceae</taxon>
        <taxon>Achlya</taxon>
    </lineage>
</organism>
<dbReference type="GO" id="GO:0005634">
    <property type="term" value="C:nucleus"/>
    <property type="evidence" value="ECO:0007669"/>
    <property type="project" value="UniProtKB-SubCell"/>
</dbReference>
<dbReference type="Gene3D" id="1.10.10.10">
    <property type="entry name" value="Winged helix-like DNA-binding domain superfamily/Winged helix DNA-binding domain"/>
    <property type="match status" value="1"/>
</dbReference>
<feature type="region of interest" description="Disordered" evidence="2">
    <location>
        <begin position="1"/>
        <end position="32"/>
    </location>
</feature>
<protein>
    <recommendedName>
        <fullName evidence="3">E2F/DP family winged-helix DNA-binding domain-containing protein</fullName>
    </recommendedName>
</protein>
<dbReference type="InterPro" id="IPR036390">
    <property type="entry name" value="WH_DNA-bd_sf"/>
</dbReference>
<dbReference type="EMBL" id="JNBR01000417">
    <property type="protein sequence ID" value="OQR93291.1"/>
    <property type="molecule type" value="Genomic_DNA"/>
</dbReference>
<evidence type="ECO:0000313" key="4">
    <source>
        <dbReference type="EMBL" id="OQR93291.1"/>
    </source>
</evidence>
<dbReference type="GO" id="GO:0005667">
    <property type="term" value="C:transcription regulator complex"/>
    <property type="evidence" value="ECO:0007669"/>
    <property type="project" value="InterPro"/>
</dbReference>
<dbReference type="SMART" id="SM01372">
    <property type="entry name" value="E2F_TDP"/>
    <property type="match status" value="1"/>
</dbReference>
<keyword evidence="1" id="KW-0238">DNA-binding</keyword>
<keyword evidence="1" id="KW-0539">Nucleus</keyword>
<evidence type="ECO:0000256" key="1">
    <source>
        <dbReference type="RuleBase" id="RU003796"/>
    </source>
</evidence>
<evidence type="ECO:0000313" key="5">
    <source>
        <dbReference type="Proteomes" id="UP000243579"/>
    </source>
</evidence>
<keyword evidence="1" id="KW-0805">Transcription regulation</keyword>
<dbReference type="InterPro" id="IPR036388">
    <property type="entry name" value="WH-like_DNA-bd_sf"/>
</dbReference>
<dbReference type="Pfam" id="PF02319">
    <property type="entry name" value="WHD_E2F_TDP"/>
    <property type="match status" value="1"/>
</dbReference>
<dbReference type="GO" id="GO:0006355">
    <property type="term" value="P:regulation of DNA-templated transcription"/>
    <property type="evidence" value="ECO:0007669"/>
    <property type="project" value="InterPro"/>
</dbReference>
<name>A0A1V9Z5S0_ACHHY</name>
<dbReference type="AlphaFoldDB" id="A0A1V9Z5S0"/>
<proteinExistence type="inferred from homology"/>
<gene>
    <name evidence="4" type="ORF">ACHHYP_02723</name>
</gene>
<evidence type="ECO:0000259" key="3">
    <source>
        <dbReference type="SMART" id="SM01372"/>
    </source>
</evidence>
<sequence>MARKYSTGGTPVKIKPRTSVKGVKKERAPEELDVDPYPPSASLALKERFVLRAAAIGTKTISNVCELVLELLRELQQSCPEFPVVLRANWMEEVLGLPRRRIYDVLHILQAIGLLSKRVSSDGLNGQGHMFYGDYCVVPTESLLLLQHKTKENRPTQGADPDDDEKWPALSLATLKFIKFLLANGNAIRRHLIHTIEDEKPTAAIPATKGRRMYDVLAVLTQCNIVWTNTDMGVKYIYLNEDLLDPKASFSIFRDPLEPKGNKRALVLDDDEPSPPPKRPRRVKLVSPHACEELPLSGLFGAKTCRCRWLVDTAPDDAVPDAHWRSLVALGASILDVWSHAPDTSLECYEGIDTIDDYL</sequence>